<reference evidence="2" key="1">
    <citation type="journal article" date="2020" name="Cell">
        <title>Large-Scale Comparative Analyses of Tick Genomes Elucidate Their Genetic Diversity and Vector Capacities.</title>
        <authorList>
            <consortium name="Tick Genome and Microbiome Consortium (TIGMIC)"/>
            <person name="Jia N."/>
            <person name="Wang J."/>
            <person name="Shi W."/>
            <person name="Du L."/>
            <person name="Sun Y."/>
            <person name="Zhan W."/>
            <person name="Jiang J.F."/>
            <person name="Wang Q."/>
            <person name="Zhang B."/>
            <person name="Ji P."/>
            <person name="Bell-Sakyi L."/>
            <person name="Cui X.M."/>
            <person name="Yuan T.T."/>
            <person name="Jiang B.G."/>
            <person name="Yang W.F."/>
            <person name="Lam T.T."/>
            <person name="Chang Q.C."/>
            <person name="Ding S.J."/>
            <person name="Wang X.J."/>
            <person name="Zhu J.G."/>
            <person name="Ruan X.D."/>
            <person name="Zhao L."/>
            <person name="Wei J.T."/>
            <person name="Ye R.Z."/>
            <person name="Que T.C."/>
            <person name="Du C.H."/>
            <person name="Zhou Y.H."/>
            <person name="Cheng J.X."/>
            <person name="Dai P.F."/>
            <person name="Guo W.B."/>
            <person name="Han X.H."/>
            <person name="Huang E.J."/>
            <person name="Li L.F."/>
            <person name="Wei W."/>
            <person name="Gao Y.C."/>
            <person name="Liu J.Z."/>
            <person name="Shao H.Z."/>
            <person name="Wang X."/>
            <person name="Wang C.C."/>
            <person name="Yang T.C."/>
            <person name="Huo Q.B."/>
            <person name="Li W."/>
            <person name="Chen H.Y."/>
            <person name="Chen S.E."/>
            <person name="Zhou L.G."/>
            <person name="Ni X.B."/>
            <person name="Tian J.H."/>
            <person name="Sheng Y."/>
            <person name="Liu T."/>
            <person name="Pan Y.S."/>
            <person name="Xia L.Y."/>
            <person name="Li J."/>
            <person name="Zhao F."/>
            <person name="Cao W.C."/>
        </authorList>
    </citation>
    <scope>NUCLEOTIDE SEQUENCE</scope>
    <source>
        <strain evidence="2">Rmic-2018</strain>
    </source>
</reference>
<proteinExistence type="predicted"/>
<name>A0A9J6DBX6_RHIMP</name>
<gene>
    <name evidence="2" type="ORF">HPB51_019838</name>
</gene>
<dbReference type="AlphaFoldDB" id="A0A9J6DBX6"/>
<reference evidence="2" key="2">
    <citation type="submission" date="2021-09" db="EMBL/GenBank/DDBJ databases">
        <authorList>
            <person name="Jia N."/>
            <person name="Wang J."/>
            <person name="Shi W."/>
            <person name="Du L."/>
            <person name="Sun Y."/>
            <person name="Zhan W."/>
            <person name="Jiang J."/>
            <person name="Wang Q."/>
            <person name="Zhang B."/>
            <person name="Ji P."/>
            <person name="Sakyi L.B."/>
            <person name="Cui X."/>
            <person name="Yuan T."/>
            <person name="Jiang B."/>
            <person name="Yang W."/>
            <person name="Lam T.T.-Y."/>
            <person name="Chang Q."/>
            <person name="Ding S."/>
            <person name="Wang X."/>
            <person name="Zhu J."/>
            <person name="Ruan X."/>
            <person name="Zhao L."/>
            <person name="Wei J."/>
            <person name="Que T."/>
            <person name="Du C."/>
            <person name="Cheng J."/>
            <person name="Dai P."/>
            <person name="Han X."/>
            <person name="Huang E."/>
            <person name="Gao Y."/>
            <person name="Liu J."/>
            <person name="Shao H."/>
            <person name="Ye R."/>
            <person name="Li L."/>
            <person name="Wei W."/>
            <person name="Wang X."/>
            <person name="Wang C."/>
            <person name="Huo Q."/>
            <person name="Li W."/>
            <person name="Guo W."/>
            <person name="Chen H."/>
            <person name="Chen S."/>
            <person name="Zhou L."/>
            <person name="Zhou L."/>
            <person name="Ni X."/>
            <person name="Tian J."/>
            <person name="Zhou Y."/>
            <person name="Sheng Y."/>
            <person name="Liu T."/>
            <person name="Pan Y."/>
            <person name="Xia L."/>
            <person name="Li J."/>
            <person name="Zhao F."/>
            <person name="Cao W."/>
        </authorList>
    </citation>
    <scope>NUCLEOTIDE SEQUENCE</scope>
    <source>
        <strain evidence="2">Rmic-2018</strain>
        <tissue evidence="2">Larvae</tissue>
    </source>
</reference>
<sequence>MPGCYAFGCSNRTESGKAFVCIPTEKKKTSNDVRHGCTESAARTSCLRRTPACARLLQELTVVIHHFEEDDSESTSGKMECRMTSTRWRSRPNKAPREGERLQQGLAGYGHVGSDTAAPEQTNICDNIQDNIAGAYAMSTSRARCPCEAGSREKSDYLLFSKRCALVSYQVFACAYIEPKQSTACSSRNRRRKTW</sequence>
<evidence type="ECO:0000256" key="1">
    <source>
        <dbReference type="SAM" id="MobiDB-lite"/>
    </source>
</evidence>
<evidence type="ECO:0000313" key="2">
    <source>
        <dbReference type="EMBL" id="KAH8019499.1"/>
    </source>
</evidence>
<accession>A0A9J6DBX6</accession>
<dbReference type="EMBL" id="JABSTU010000010">
    <property type="protein sequence ID" value="KAH8019499.1"/>
    <property type="molecule type" value="Genomic_DNA"/>
</dbReference>
<organism evidence="2 3">
    <name type="scientific">Rhipicephalus microplus</name>
    <name type="common">Cattle tick</name>
    <name type="synonym">Boophilus microplus</name>
    <dbReference type="NCBI Taxonomy" id="6941"/>
    <lineage>
        <taxon>Eukaryota</taxon>
        <taxon>Metazoa</taxon>
        <taxon>Ecdysozoa</taxon>
        <taxon>Arthropoda</taxon>
        <taxon>Chelicerata</taxon>
        <taxon>Arachnida</taxon>
        <taxon>Acari</taxon>
        <taxon>Parasitiformes</taxon>
        <taxon>Ixodida</taxon>
        <taxon>Ixodoidea</taxon>
        <taxon>Ixodidae</taxon>
        <taxon>Rhipicephalinae</taxon>
        <taxon>Rhipicephalus</taxon>
        <taxon>Boophilus</taxon>
    </lineage>
</organism>
<comment type="caution">
    <text evidence="2">The sequence shown here is derived from an EMBL/GenBank/DDBJ whole genome shotgun (WGS) entry which is preliminary data.</text>
</comment>
<keyword evidence="3" id="KW-1185">Reference proteome</keyword>
<dbReference type="Proteomes" id="UP000821866">
    <property type="component" value="Chromosome 8"/>
</dbReference>
<protein>
    <submittedName>
        <fullName evidence="2">Uncharacterized protein</fullName>
    </submittedName>
</protein>
<feature type="region of interest" description="Disordered" evidence="1">
    <location>
        <begin position="75"/>
        <end position="98"/>
    </location>
</feature>
<evidence type="ECO:0000313" key="3">
    <source>
        <dbReference type="Proteomes" id="UP000821866"/>
    </source>
</evidence>